<keyword evidence="2" id="KW-0732">Signal</keyword>
<dbReference type="PROSITE" id="PS51004">
    <property type="entry name" value="SEMA"/>
    <property type="match status" value="1"/>
</dbReference>
<evidence type="ECO:0000259" key="3">
    <source>
        <dbReference type="PROSITE" id="PS51004"/>
    </source>
</evidence>
<dbReference type="InterPro" id="IPR015943">
    <property type="entry name" value="WD40/YVTN_repeat-like_dom_sf"/>
</dbReference>
<accession>A0A8S3YWK3</accession>
<dbReference type="InterPro" id="IPR001627">
    <property type="entry name" value="Semap_dom"/>
</dbReference>
<dbReference type="SUPFAM" id="SSF101912">
    <property type="entry name" value="Sema domain"/>
    <property type="match status" value="1"/>
</dbReference>
<keyword evidence="5" id="KW-1185">Reference proteome</keyword>
<dbReference type="GO" id="GO:0030335">
    <property type="term" value="P:positive regulation of cell migration"/>
    <property type="evidence" value="ECO:0007669"/>
    <property type="project" value="TreeGrafter"/>
</dbReference>
<dbReference type="OrthoDB" id="9988752at2759"/>
<dbReference type="GO" id="GO:0005886">
    <property type="term" value="C:plasma membrane"/>
    <property type="evidence" value="ECO:0007669"/>
    <property type="project" value="TreeGrafter"/>
</dbReference>
<evidence type="ECO:0000313" key="4">
    <source>
        <dbReference type="EMBL" id="CAG5118626.1"/>
    </source>
</evidence>
<organism evidence="4 5">
    <name type="scientific">Candidula unifasciata</name>
    <dbReference type="NCBI Taxonomy" id="100452"/>
    <lineage>
        <taxon>Eukaryota</taxon>
        <taxon>Metazoa</taxon>
        <taxon>Spiralia</taxon>
        <taxon>Lophotrochozoa</taxon>
        <taxon>Mollusca</taxon>
        <taxon>Gastropoda</taxon>
        <taxon>Heterobranchia</taxon>
        <taxon>Euthyneura</taxon>
        <taxon>Panpulmonata</taxon>
        <taxon>Eupulmonata</taxon>
        <taxon>Stylommatophora</taxon>
        <taxon>Helicina</taxon>
        <taxon>Helicoidea</taxon>
        <taxon>Geomitridae</taxon>
        <taxon>Candidula</taxon>
    </lineage>
</organism>
<dbReference type="InterPro" id="IPR027231">
    <property type="entry name" value="Semaphorin"/>
</dbReference>
<feature type="chain" id="PRO_5035815940" description="Sema domain-containing protein" evidence="2">
    <location>
        <begin position="27"/>
        <end position="158"/>
    </location>
</feature>
<gene>
    <name evidence="4" type="ORF">CUNI_LOCUS4184</name>
</gene>
<comment type="caution">
    <text evidence="4">The sequence shown here is derived from an EMBL/GenBank/DDBJ whole genome shotgun (WGS) entry which is preliminary data.</text>
</comment>
<dbReference type="EMBL" id="CAJHNH020000582">
    <property type="protein sequence ID" value="CAG5118626.1"/>
    <property type="molecule type" value="Genomic_DNA"/>
</dbReference>
<dbReference type="GO" id="GO:0045499">
    <property type="term" value="F:chemorepellent activity"/>
    <property type="evidence" value="ECO:0007669"/>
    <property type="project" value="TreeGrafter"/>
</dbReference>
<dbReference type="GO" id="GO:0071526">
    <property type="term" value="P:semaphorin-plexin signaling pathway"/>
    <property type="evidence" value="ECO:0007669"/>
    <property type="project" value="TreeGrafter"/>
</dbReference>
<feature type="domain" description="Sema" evidence="3">
    <location>
        <begin position="12"/>
        <end position="158"/>
    </location>
</feature>
<dbReference type="GO" id="GO:0030215">
    <property type="term" value="F:semaphorin receptor binding"/>
    <property type="evidence" value="ECO:0007669"/>
    <property type="project" value="InterPro"/>
</dbReference>
<feature type="non-terminal residue" evidence="4">
    <location>
        <position position="1"/>
    </location>
</feature>
<comment type="caution">
    <text evidence="1">Lacks conserved residue(s) required for the propagation of feature annotation.</text>
</comment>
<dbReference type="PANTHER" id="PTHR11036:SF127">
    <property type="entry name" value="SEMAPHORIN-1A"/>
    <property type="match status" value="1"/>
</dbReference>
<dbReference type="InterPro" id="IPR036352">
    <property type="entry name" value="Semap_dom_sf"/>
</dbReference>
<evidence type="ECO:0000256" key="2">
    <source>
        <dbReference type="SAM" id="SignalP"/>
    </source>
</evidence>
<protein>
    <recommendedName>
        <fullName evidence="3">Sema domain-containing protein</fullName>
    </recommendedName>
</protein>
<feature type="signal peptide" evidence="2">
    <location>
        <begin position="1"/>
        <end position="26"/>
    </location>
</feature>
<evidence type="ECO:0000313" key="5">
    <source>
        <dbReference type="Proteomes" id="UP000678393"/>
    </source>
</evidence>
<sequence>MFSLFISCLIVAGILWFRGIYPYVNAEEEVLHAPNGNNDSFKLLRVEGDKVFIGSRNRVYYLQFGAFKQISTLDWVPDNISTSTCIGRGKKECDNYIRVMVLKNESLYYICGTYAYQPRCRHYIIQENGQFKMTRNDYDVGTGISPFNPHHNSTAIYV</sequence>
<reference evidence="4" key="1">
    <citation type="submission" date="2021-04" db="EMBL/GenBank/DDBJ databases">
        <authorList>
            <consortium name="Molecular Ecology Group"/>
        </authorList>
    </citation>
    <scope>NUCLEOTIDE SEQUENCE</scope>
</reference>
<dbReference type="AlphaFoldDB" id="A0A8S3YWK3"/>
<name>A0A8S3YWK3_9EUPU</name>
<dbReference type="GO" id="GO:0007411">
    <property type="term" value="P:axon guidance"/>
    <property type="evidence" value="ECO:0007669"/>
    <property type="project" value="TreeGrafter"/>
</dbReference>
<dbReference type="Proteomes" id="UP000678393">
    <property type="component" value="Unassembled WGS sequence"/>
</dbReference>
<dbReference type="Gene3D" id="2.130.10.10">
    <property type="entry name" value="YVTN repeat-like/Quinoprotein amine dehydrogenase"/>
    <property type="match status" value="1"/>
</dbReference>
<evidence type="ECO:0000256" key="1">
    <source>
        <dbReference type="PROSITE-ProRule" id="PRU00352"/>
    </source>
</evidence>
<proteinExistence type="predicted"/>
<dbReference type="PANTHER" id="PTHR11036">
    <property type="entry name" value="SEMAPHORIN"/>
    <property type="match status" value="1"/>
</dbReference>